<evidence type="ECO:0000256" key="4">
    <source>
        <dbReference type="ARBA" id="ARBA00022989"/>
    </source>
</evidence>
<dbReference type="OMA" id="QPMILAR"/>
<dbReference type="Gene3D" id="1.20.1250.20">
    <property type="entry name" value="MFS general substrate transporter like domains"/>
    <property type="match status" value="1"/>
</dbReference>
<dbReference type="KEGG" id="mbr:MONBRDRAFT_6223"/>
<dbReference type="InterPro" id="IPR036259">
    <property type="entry name" value="MFS_trans_sf"/>
</dbReference>
<keyword evidence="9" id="KW-1185">Reference proteome</keyword>
<evidence type="ECO:0000313" key="9">
    <source>
        <dbReference type="Proteomes" id="UP000001357"/>
    </source>
</evidence>
<evidence type="ECO:0000256" key="2">
    <source>
        <dbReference type="ARBA" id="ARBA00022475"/>
    </source>
</evidence>
<dbReference type="InParanoid" id="A9UT72"/>
<name>A9UT72_MONBE</name>
<feature type="compositionally biased region" description="Polar residues" evidence="6">
    <location>
        <begin position="1"/>
        <end position="16"/>
    </location>
</feature>
<keyword evidence="4 7" id="KW-1133">Transmembrane helix</keyword>
<evidence type="ECO:0000256" key="6">
    <source>
        <dbReference type="SAM" id="MobiDB-lite"/>
    </source>
</evidence>
<dbReference type="GO" id="GO:0005886">
    <property type="term" value="C:plasma membrane"/>
    <property type="evidence" value="ECO:0000318"/>
    <property type="project" value="GO_Central"/>
</dbReference>
<reference evidence="8 9" key="1">
    <citation type="journal article" date="2008" name="Nature">
        <title>The genome of the choanoflagellate Monosiga brevicollis and the origin of metazoans.</title>
        <authorList>
            <consortium name="JGI Sequencing"/>
            <person name="King N."/>
            <person name="Westbrook M.J."/>
            <person name="Young S.L."/>
            <person name="Kuo A."/>
            <person name="Abedin M."/>
            <person name="Chapman J."/>
            <person name="Fairclough S."/>
            <person name="Hellsten U."/>
            <person name="Isogai Y."/>
            <person name="Letunic I."/>
            <person name="Marr M."/>
            <person name="Pincus D."/>
            <person name="Putnam N."/>
            <person name="Rokas A."/>
            <person name="Wright K.J."/>
            <person name="Zuzow R."/>
            <person name="Dirks W."/>
            <person name="Good M."/>
            <person name="Goodstein D."/>
            <person name="Lemons D."/>
            <person name="Li W."/>
            <person name="Lyons J.B."/>
            <person name="Morris A."/>
            <person name="Nichols S."/>
            <person name="Richter D.J."/>
            <person name="Salamov A."/>
            <person name="Bork P."/>
            <person name="Lim W.A."/>
            <person name="Manning G."/>
            <person name="Miller W.T."/>
            <person name="McGinnis W."/>
            <person name="Shapiro H."/>
            <person name="Tjian R."/>
            <person name="Grigoriev I.V."/>
            <person name="Rokhsar D."/>
        </authorList>
    </citation>
    <scope>NUCLEOTIDE SEQUENCE [LARGE SCALE GENOMIC DNA]</scope>
    <source>
        <strain evidence="9">MX1 / ATCC 50154</strain>
    </source>
</reference>
<keyword evidence="2" id="KW-1003">Cell membrane</keyword>
<sequence length="553" mass="58790">MPDGVISTSTPSQLVGGSSRRVHSPLGLPFCLCARRDKDGLFNWSSAWPAASCSPSFAEQVRSSRARSDTSFVFSVRAPVPTYELGYFHPLSAVLHTTKSTMGDTGVSAASGKPSATMSQRSLIILLWASQMFSMMADDIQKFALKIHSHDESMLNMTGFIIAVEVPALLISPLAGAFVDRSNKYQAIFVADIIAVLSTAILAATVLHDDADTTSWPIIFCASALSSIANVMQFPAFQALMRTHVSPDDMAMFTQSAPALSMLIAPLLGAQLLEHFGLKFVFSLGGISWALATGVLLFCKQREGITAPSAMPPIQKEAQASVADTPAATDGVVATFWSLVADAREAVQLVANHRILQAAGALMLAGFLAVGVTQTMMMPLVLALADRATLGYVMTFSGAGAILGLGFPKLLKVGQWPGRLYVWLSLGQAGLLAACAIVPSAWLLLAIAAVYMMLIPTTRSCRLALIHGHVPARMTGRILSMQKGIMQACVPLAAAVGGPIYVLLAPLLEDYRHLHPEPAAATQFLWAAGLLFATAIVMRPDLTAADPPRKKQD</sequence>
<comment type="subcellular location">
    <subcellularLocation>
        <location evidence="1">Cell membrane</location>
        <topology evidence="1">Multi-pass membrane protein</topology>
    </subcellularLocation>
</comment>
<feature type="transmembrane region" description="Helical" evidence="7">
    <location>
        <begin position="485"/>
        <end position="504"/>
    </location>
</feature>
<evidence type="ECO:0000256" key="1">
    <source>
        <dbReference type="ARBA" id="ARBA00004651"/>
    </source>
</evidence>
<accession>A9UT72</accession>
<evidence type="ECO:0000256" key="3">
    <source>
        <dbReference type="ARBA" id="ARBA00022692"/>
    </source>
</evidence>
<dbReference type="RefSeq" id="XP_001743618.1">
    <property type="nucleotide sequence ID" value="XM_001743566.1"/>
</dbReference>
<dbReference type="GO" id="GO:0015562">
    <property type="term" value="F:efflux transmembrane transporter activity"/>
    <property type="evidence" value="ECO:0000318"/>
    <property type="project" value="GO_Central"/>
</dbReference>
<dbReference type="GeneID" id="5888967"/>
<keyword evidence="3 7" id="KW-0812">Transmembrane</keyword>
<proteinExistence type="predicted"/>
<dbReference type="Pfam" id="PF07690">
    <property type="entry name" value="MFS_1"/>
    <property type="match status" value="1"/>
</dbReference>
<dbReference type="SUPFAM" id="SSF103473">
    <property type="entry name" value="MFS general substrate transporter"/>
    <property type="match status" value="1"/>
</dbReference>
<feature type="region of interest" description="Disordered" evidence="6">
    <location>
        <begin position="1"/>
        <end position="20"/>
    </location>
</feature>
<evidence type="ECO:0000313" key="8">
    <source>
        <dbReference type="EMBL" id="EDQ91196.1"/>
    </source>
</evidence>
<feature type="transmembrane region" description="Helical" evidence="7">
    <location>
        <begin position="524"/>
        <end position="542"/>
    </location>
</feature>
<feature type="transmembrane region" description="Helical" evidence="7">
    <location>
        <begin position="157"/>
        <end position="175"/>
    </location>
</feature>
<feature type="transmembrane region" description="Helical" evidence="7">
    <location>
        <begin position="249"/>
        <end position="268"/>
    </location>
</feature>
<evidence type="ECO:0008006" key="10">
    <source>
        <dbReference type="Google" id="ProtNLM"/>
    </source>
</evidence>
<evidence type="ECO:0000256" key="7">
    <source>
        <dbReference type="SAM" id="Phobius"/>
    </source>
</evidence>
<dbReference type="InterPro" id="IPR011701">
    <property type="entry name" value="MFS"/>
</dbReference>
<feature type="transmembrane region" description="Helical" evidence="7">
    <location>
        <begin position="214"/>
        <end position="237"/>
    </location>
</feature>
<protein>
    <recommendedName>
        <fullName evidence="10">Major facilitator superfamily (MFS) profile domain-containing protein</fullName>
    </recommendedName>
</protein>
<dbReference type="PANTHER" id="PTHR23513">
    <property type="entry name" value="INTEGRAL MEMBRANE EFFLUX PROTEIN-RELATED"/>
    <property type="match status" value="1"/>
</dbReference>
<dbReference type="EMBL" id="CH991545">
    <property type="protein sequence ID" value="EDQ91196.1"/>
    <property type="molecule type" value="Genomic_DNA"/>
</dbReference>
<organism evidence="8 9">
    <name type="scientific">Monosiga brevicollis</name>
    <name type="common">Choanoflagellate</name>
    <dbReference type="NCBI Taxonomy" id="81824"/>
    <lineage>
        <taxon>Eukaryota</taxon>
        <taxon>Choanoflagellata</taxon>
        <taxon>Craspedida</taxon>
        <taxon>Salpingoecidae</taxon>
        <taxon>Monosiga</taxon>
    </lineage>
</organism>
<dbReference type="PANTHER" id="PTHR23513:SF6">
    <property type="entry name" value="MAJOR FACILITATOR SUPERFAMILY ASSOCIATED DOMAIN-CONTAINING PROTEIN"/>
    <property type="match status" value="1"/>
</dbReference>
<gene>
    <name evidence="8" type="ORF">MONBRDRAFT_6223</name>
</gene>
<dbReference type="CDD" id="cd06173">
    <property type="entry name" value="MFS_MefA_like"/>
    <property type="match status" value="1"/>
</dbReference>
<evidence type="ECO:0000256" key="5">
    <source>
        <dbReference type="ARBA" id="ARBA00023136"/>
    </source>
</evidence>
<dbReference type="AlphaFoldDB" id="A9UT72"/>
<feature type="transmembrane region" description="Helical" evidence="7">
    <location>
        <begin position="390"/>
        <end position="408"/>
    </location>
</feature>
<feature type="transmembrane region" description="Helical" evidence="7">
    <location>
        <begin position="361"/>
        <end position="384"/>
    </location>
</feature>
<dbReference type="Proteomes" id="UP000001357">
    <property type="component" value="Unassembled WGS sequence"/>
</dbReference>
<feature type="transmembrane region" description="Helical" evidence="7">
    <location>
        <begin position="280"/>
        <end position="299"/>
    </location>
</feature>
<feature type="transmembrane region" description="Helical" evidence="7">
    <location>
        <begin position="187"/>
        <end position="208"/>
    </location>
</feature>
<keyword evidence="5 7" id="KW-0472">Membrane</keyword>